<organism evidence="2 3">
    <name type="scientific">Steinernema glaseri</name>
    <dbReference type="NCBI Taxonomy" id="37863"/>
    <lineage>
        <taxon>Eukaryota</taxon>
        <taxon>Metazoa</taxon>
        <taxon>Ecdysozoa</taxon>
        <taxon>Nematoda</taxon>
        <taxon>Chromadorea</taxon>
        <taxon>Rhabditida</taxon>
        <taxon>Tylenchina</taxon>
        <taxon>Panagrolaimomorpha</taxon>
        <taxon>Strongyloidoidea</taxon>
        <taxon>Steinernematidae</taxon>
        <taxon>Steinernema</taxon>
    </lineage>
</organism>
<accession>A0A1I8AM44</accession>
<evidence type="ECO:0000313" key="2">
    <source>
        <dbReference type="Proteomes" id="UP000095287"/>
    </source>
</evidence>
<dbReference type="AlphaFoldDB" id="A0A1I8AM44"/>
<feature type="chain" id="PRO_5009314837" evidence="1">
    <location>
        <begin position="18"/>
        <end position="128"/>
    </location>
</feature>
<proteinExistence type="predicted"/>
<evidence type="ECO:0000256" key="1">
    <source>
        <dbReference type="SAM" id="SignalP"/>
    </source>
</evidence>
<protein>
    <submittedName>
        <fullName evidence="3">Secreted protein</fullName>
    </submittedName>
</protein>
<feature type="signal peptide" evidence="1">
    <location>
        <begin position="1"/>
        <end position="17"/>
    </location>
</feature>
<name>A0A1I8AM44_9BILA</name>
<sequence>MLRYAPLVALVVALTLTEETSKPTCTVHLKADPTFAGQVAMLGISFARIKPREVPCEGNSCYNVTIGHYLSYSHCDGKAPFSNTFPEYCSNGFKGCLESNVEPLGSTTICCSEAKAAPTAAPGPTTTA</sequence>
<keyword evidence="2" id="KW-1185">Reference proteome</keyword>
<keyword evidence="1" id="KW-0732">Signal</keyword>
<reference evidence="3" key="1">
    <citation type="submission" date="2016-11" db="UniProtKB">
        <authorList>
            <consortium name="WormBaseParasite"/>
        </authorList>
    </citation>
    <scope>IDENTIFICATION</scope>
</reference>
<dbReference type="WBParaSite" id="L893_g7375.t1">
    <property type="protein sequence ID" value="L893_g7375.t1"/>
    <property type="gene ID" value="L893_g7375"/>
</dbReference>
<dbReference type="Proteomes" id="UP000095287">
    <property type="component" value="Unplaced"/>
</dbReference>
<evidence type="ECO:0000313" key="3">
    <source>
        <dbReference type="WBParaSite" id="L893_g7375.t1"/>
    </source>
</evidence>